<protein>
    <recommendedName>
        <fullName evidence="3">Cupin domain-containing protein</fullName>
    </recommendedName>
</protein>
<dbReference type="AlphaFoldDB" id="A0A1G9CHA5"/>
<dbReference type="EMBL" id="FNEK01000043">
    <property type="protein sequence ID" value="SDK50998.1"/>
    <property type="molecule type" value="Genomic_DNA"/>
</dbReference>
<dbReference type="InterPro" id="IPR011051">
    <property type="entry name" value="RmlC_Cupin_sf"/>
</dbReference>
<dbReference type="Proteomes" id="UP000199382">
    <property type="component" value="Unassembled WGS sequence"/>
</dbReference>
<gene>
    <name evidence="1" type="ORF">SAMN04488026_104334</name>
</gene>
<evidence type="ECO:0000313" key="1">
    <source>
        <dbReference type="EMBL" id="SDK50998.1"/>
    </source>
</evidence>
<dbReference type="OrthoDB" id="7509071at2"/>
<name>A0A1G9CHA5_9RHOB</name>
<dbReference type="STRING" id="571298.SAMN04488026_104334"/>
<accession>A0A1G9CHA5</accession>
<reference evidence="1 2" key="1">
    <citation type="submission" date="2016-10" db="EMBL/GenBank/DDBJ databases">
        <authorList>
            <person name="de Groot N.N."/>
        </authorList>
    </citation>
    <scope>NUCLEOTIDE SEQUENCE [LARGE SCALE GENOMIC DNA]</scope>
    <source>
        <strain evidence="1 2">DSM 25294</strain>
    </source>
</reference>
<evidence type="ECO:0000313" key="2">
    <source>
        <dbReference type="Proteomes" id="UP000199382"/>
    </source>
</evidence>
<dbReference type="Gene3D" id="2.60.120.10">
    <property type="entry name" value="Jelly Rolls"/>
    <property type="match status" value="1"/>
</dbReference>
<dbReference type="InterPro" id="IPR014710">
    <property type="entry name" value="RmlC-like_jellyroll"/>
</dbReference>
<evidence type="ECO:0008006" key="3">
    <source>
        <dbReference type="Google" id="ProtNLM"/>
    </source>
</evidence>
<dbReference type="RefSeq" id="WP_093159869.1">
    <property type="nucleotide sequence ID" value="NZ_FNEK01000043.1"/>
</dbReference>
<sequence length="121" mass="13234">MHYSILLEDAEGVSYFEDRTVDVPFRDFVPPAAPLQISDVYRATGFVFLTLPVGWKGVQHRSPRRQIAAILSGRFRVEAGSGEVRDFTAGDLFWMEDTTGAGHVSSAEDGVAATMVITQLG</sequence>
<keyword evidence="2" id="KW-1185">Reference proteome</keyword>
<organism evidence="1 2">
    <name type="scientific">Aliiruegeria lutimaris</name>
    <dbReference type="NCBI Taxonomy" id="571298"/>
    <lineage>
        <taxon>Bacteria</taxon>
        <taxon>Pseudomonadati</taxon>
        <taxon>Pseudomonadota</taxon>
        <taxon>Alphaproteobacteria</taxon>
        <taxon>Rhodobacterales</taxon>
        <taxon>Roseobacteraceae</taxon>
        <taxon>Aliiruegeria</taxon>
    </lineage>
</organism>
<dbReference type="SUPFAM" id="SSF51182">
    <property type="entry name" value="RmlC-like cupins"/>
    <property type="match status" value="1"/>
</dbReference>
<proteinExistence type="predicted"/>